<dbReference type="GO" id="GO:0006364">
    <property type="term" value="P:rRNA processing"/>
    <property type="evidence" value="ECO:0007669"/>
    <property type="project" value="TreeGrafter"/>
</dbReference>
<comment type="subunit">
    <text evidence="3 6">Associates with the pre-60S ribosomal particle.</text>
</comment>
<dbReference type="GO" id="GO:0005737">
    <property type="term" value="C:cytoplasm"/>
    <property type="evidence" value="ECO:0007669"/>
    <property type="project" value="UniProtKB-SubCell"/>
</dbReference>
<evidence type="ECO:0000256" key="6">
    <source>
        <dbReference type="RuleBase" id="RU364039"/>
    </source>
</evidence>
<dbReference type="InterPro" id="IPR001790">
    <property type="entry name" value="Ribosomal_uL10"/>
</dbReference>
<dbReference type="PANTHER" id="PTHR45841">
    <property type="entry name" value="MRNA TURNOVER PROTEIN 4 MRTO4"/>
    <property type="match status" value="1"/>
</dbReference>
<dbReference type="GO" id="GO:0000027">
    <property type="term" value="P:ribosomal large subunit assembly"/>
    <property type="evidence" value="ECO:0007669"/>
    <property type="project" value="InterPro"/>
</dbReference>
<dbReference type="Gene3D" id="3.30.70.1730">
    <property type="match status" value="1"/>
</dbReference>
<keyword evidence="9" id="KW-1185">Reference proteome</keyword>
<dbReference type="Gene3D" id="3.90.105.20">
    <property type="match status" value="1"/>
</dbReference>
<evidence type="ECO:0000256" key="2">
    <source>
        <dbReference type="ARBA" id="ARBA00008889"/>
    </source>
</evidence>
<dbReference type="SUPFAM" id="SSF160369">
    <property type="entry name" value="Ribosomal protein L10-like"/>
    <property type="match status" value="1"/>
</dbReference>
<comment type="subcellular location">
    <subcellularLocation>
        <location evidence="6">Cytoplasm</location>
    </subcellularLocation>
    <subcellularLocation>
        <location evidence="6">Nucleus</location>
        <location evidence="6">Nucleolus</location>
    </subcellularLocation>
</comment>
<comment type="caution">
    <text evidence="8">The sequence shown here is derived from an EMBL/GenBank/DDBJ whole genome shotgun (WGS) entry which is preliminary data.</text>
</comment>
<dbReference type="FunFam" id="3.30.70.1730:FF:000005">
    <property type="entry name" value="Ribosome assembly factor mrt4"/>
    <property type="match status" value="1"/>
</dbReference>
<keyword evidence="4 6" id="KW-0963">Cytoplasm</keyword>
<evidence type="ECO:0000313" key="8">
    <source>
        <dbReference type="EMBL" id="KAK2629317.1"/>
    </source>
</evidence>
<dbReference type="GO" id="GO:0003723">
    <property type="term" value="F:RNA binding"/>
    <property type="evidence" value="ECO:0007669"/>
    <property type="project" value="TreeGrafter"/>
</dbReference>
<evidence type="ECO:0000313" key="9">
    <source>
        <dbReference type="Proteomes" id="UP001285354"/>
    </source>
</evidence>
<dbReference type="CDD" id="cd05796">
    <property type="entry name" value="Ribosomal_P0_like"/>
    <property type="match status" value="1"/>
</dbReference>
<comment type="function">
    <text evidence="1 6">Component of the ribosome assembly machinery. Nuclear paralog of the ribosomal protein P0, it binds pre-60S subunits at an early stage of assembly in the nucleolus, and is replaced by P0 in cytoplasmic pre-60S subunits and mature 80S ribosomes.</text>
</comment>
<proteinExistence type="inferred from homology"/>
<dbReference type="FunFam" id="3.90.105.20:FF:000003">
    <property type="entry name" value="Ribosome assembly factor mrt4"/>
    <property type="match status" value="1"/>
</dbReference>
<keyword evidence="5 6" id="KW-0539">Nucleus</keyword>
<dbReference type="InterPro" id="IPR040637">
    <property type="entry name" value="Ribosomal_uL10-like_insert"/>
</dbReference>
<evidence type="ECO:0000259" key="7">
    <source>
        <dbReference type="Pfam" id="PF17777"/>
    </source>
</evidence>
<dbReference type="InterPro" id="IPR043141">
    <property type="entry name" value="Ribosomal_uL10-like_sf"/>
</dbReference>
<dbReference type="EMBL" id="JAUBYV010000001">
    <property type="protein sequence ID" value="KAK2629317.1"/>
    <property type="molecule type" value="Genomic_DNA"/>
</dbReference>
<comment type="similarity">
    <text evidence="2 6">Belongs to the universal ribosomal protein uL10 family.</text>
</comment>
<dbReference type="PANTHER" id="PTHR45841:SF1">
    <property type="entry name" value="MRNA TURNOVER PROTEIN 4 HOMOLOG"/>
    <property type="match status" value="1"/>
</dbReference>
<dbReference type="InterPro" id="IPR033867">
    <property type="entry name" value="Mrt4"/>
</dbReference>
<evidence type="ECO:0000256" key="4">
    <source>
        <dbReference type="ARBA" id="ARBA00022490"/>
    </source>
</evidence>
<feature type="domain" description="Large ribosomal subunit protein uL10-like insertion" evidence="7">
    <location>
        <begin position="125"/>
        <end position="207"/>
    </location>
</feature>
<keyword evidence="6" id="KW-0690">Ribosome biogenesis</keyword>
<dbReference type="GO" id="GO:0000956">
    <property type="term" value="P:nuclear-transcribed mRNA catabolic process"/>
    <property type="evidence" value="ECO:0007669"/>
    <property type="project" value="TreeGrafter"/>
</dbReference>
<organism evidence="8 9">
    <name type="scientific">Diplocarpon rosae</name>
    <dbReference type="NCBI Taxonomy" id="946125"/>
    <lineage>
        <taxon>Eukaryota</taxon>
        <taxon>Fungi</taxon>
        <taxon>Dikarya</taxon>
        <taxon>Ascomycota</taxon>
        <taxon>Pezizomycotina</taxon>
        <taxon>Leotiomycetes</taxon>
        <taxon>Helotiales</taxon>
        <taxon>Drepanopezizaceae</taxon>
        <taxon>Diplocarpon</taxon>
    </lineage>
</organism>
<dbReference type="Pfam" id="PF00466">
    <property type="entry name" value="Ribosomal_L10"/>
    <property type="match status" value="1"/>
</dbReference>
<dbReference type="AlphaFoldDB" id="A0AAD9T5T3"/>
<dbReference type="Proteomes" id="UP001285354">
    <property type="component" value="Unassembled WGS sequence"/>
</dbReference>
<dbReference type="InterPro" id="IPR051742">
    <property type="entry name" value="Ribosome_Assembly_uL10"/>
</dbReference>
<dbReference type="InterPro" id="IPR043164">
    <property type="entry name" value="Ribosomal_uL10-like_insert_sf"/>
</dbReference>
<evidence type="ECO:0000256" key="5">
    <source>
        <dbReference type="ARBA" id="ARBA00023242"/>
    </source>
</evidence>
<protein>
    <recommendedName>
        <fullName evidence="6">Ribosome assembly factor mrt4</fullName>
    </recommendedName>
</protein>
<name>A0AAD9T5T3_9HELO</name>
<sequence>MPKSKRAKVVHLSQVDKKGKELTLRLFANVRKCLDEYQYCFVFSVDNMRNTYLKAVRNDFDDSRIFFGKTKVMAKALGSSPEDEYQPSTHLLSKFLVGNVGLLFTNREPSAIKEYFKGMKKTDFARAGTAATRSFTVPAGIVYSMGGEIDTELDVPLAHSLEPELRKLNMPTSLTKGKITLDNPYTVCKEGEILDSRQTRLLKLFGVATAEFAVQLVAYWGAATHEIIEVEAMEE</sequence>
<evidence type="ECO:0000256" key="1">
    <source>
        <dbReference type="ARBA" id="ARBA00004046"/>
    </source>
</evidence>
<dbReference type="GO" id="GO:0030687">
    <property type="term" value="C:preribosome, large subunit precursor"/>
    <property type="evidence" value="ECO:0007669"/>
    <property type="project" value="TreeGrafter"/>
</dbReference>
<dbReference type="GO" id="GO:0005730">
    <property type="term" value="C:nucleolus"/>
    <property type="evidence" value="ECO:0007669"/>
    <property type="project" value="UniProtKB-SubCell"/>
</dbReference>
<accession>A0AAD9T5T3</accession>
<dbReference type="Pfam" id="PF17777">
    <property type="entry name" value="RL10P_insert"/>
    <property type="match status" value="1"/>
</dbReference>
<evidence type="ECO:0000256" key="3">
    <source>
        <dbReference type="ARBA" id="ARBA00011117"/>
    </source>
</evidence>
<gene>
    <name evidence="8" type="ORF">QTJ16_000137</name>
</gene>
<reference evidence="8" key="1">
    <citation type="submission" date="2023-06" db="EMBL/GenBank/DDBJ databases">
        <title>Draft genome of Marssonina rosae.</title>
        <authorList>
            <person name="Cheng Q."/>
        </authorList>
    </citation>
    <scope>NUCLEOTIDE SEQUENCE</scope>
    <source>
        <strain evidence="8">R4</strain>
    </source>
</reference>